<dbReference type="InterPro" id="IPR016135">
    <property type="entry name" value="UBQ-conjugating_enzyme/RWD"/>
</dbReference>
<evidence type="ECO:0000256" key="1">
    <source>
        <dbReference type="ARBA" id="ARBA00022786"/>
    </source>
</evidence>
<keyword evidence="1" id="KW-0833">Ubl conjugation pathway</keyword>
<dbReference type="Proteomes" id="UP000027730">
    <property type="component" value="Unassembled WGS sequence"/>
</dbReference>
<dbReference type="Pfam" id="PF00179">
    <property type="entry name" value="UQ_con"/>
    <property type="match status" value="1"/>
</dbReference>
<dbReference type="InterPro" id="IPR050113">
    <property type="entry name" value="Ub_conjugating_enzyme"/>
</dbReference>
<gene>
    <name evidence="3" type="ORF">M436DRAFT_47966</name>
</gene>
<evidence type="ECO:0000259" key="2">
    <source>
        <dbReference type="PROSITE" id="PS50127"/>
    </source>
</evidence>
<keyword evidence="4" id="KW-1185">Reference proteome</keyword>
<proteinExistence type="predicted"/>
<dbReference type="CDD" id="cd00195">
    <property type="entry name" value="UBCc_UEV"/>
    <property type="match status" value="1"/>
</dbReference>
<dbReference type="GeneID" id="25410797"/>
<dbReference type="PROSITE" id="PS50127">
    <property type="entry name" value="UBC_2"/>
    <property type="match status" value="1"/>
</dbReference>
<evidence type="ECO:0000313" key="3">
    <source>
        <dbReference type="EMBL" id="KEQ72628.1"/>
    </source>
</evidence>
<dbReference type="RefSeq" id="XP_013426508.1">
    <property type="nucleotide sequence ID" value="XM_013571054.1"/>
</dbReference>
<dbReference type="Gene3D" id="3.10.110.10">
    <property type="entry name" value="Ubiquitin Conjugating Enzyme"/>
    <property type="match status" value="1"/>
</dbReference>
<dbReference type="EMBL" id="KL584711">
    <property type="protein sequence ID" value="KEQ72628.1"/>
    <property type="molecule type" value="Genomic_DNA"/>
</dbReference>
<reference evidence="3 4" key="1">
    <citation type="journal article" date="2014" name="BMC Genomics">
        <title>Genome sequencing of four Aureobasidium pullulans varieties: biotechnological potential, stress tolerance, and description of new species.</title>
        <authorList>
            <person name="Gostin Ar C."/>
            <person name="Ohm R.A."/>
            <person name="Kogej T."/>
            <person name="Sonjak S."/>
            <person name="Turk M."/>
            <person name="Zajc J."/>
            <person name="Zalar P."/>
            <person name="Grube M."/>
            <person name="Sun H."/>
            <person name="Han J."/>
            <person name="Sharma A."/>
            <person name="Chiniquy J."/>
            <person name="Ngan C.Y."/>
            <person name="Lipzen A."/>
            <person name="Barry K."/>
            <person name="Grigoriev I.V."/>
            <person name="Gunde-Cimerman N."/>
        </authorList>
    </citation>
    <scope>NUCLEOTIDE SEQUENCE [LARGE SCALE GENOMIC DNA]</scope>
    <source>
        <strain evidence="3 4">CBS 147.97</strain>
    </source>
</reference>
<dbReference type="PANTHER" id="PTHR24067">
    <property type="entry name" value="UBIQUITIN-CONJUGATING ENZYME E2"/>
    <property type="match status" value="1"/>
</dbReference>
<sequence length="144" mass="16206">MHLRRIAQERANLQNDPLPTCSARLINDEDPYHWAATISGPPASPYANQNFELRVLLPDNYPHNAPKIFLTTPIFHPNVSSTGEVKMGDLEPDQWCPALTIRTLLISVQALLSDANLADGCIVNEEAASLYLRDIEEFKRKVRE</sequence>
<dbReference type="STRING" id="1043004.A0A074WHY5"/>
<dbReference type="HOGENOM" id="CLU_030988_13_3_1"/>
<dbReference type="OrthoDB" id="7851174at2759"/>
<feature type="domain" description="UBC core" evidence="2">
    <location>
        <begin position="1"/>
        <end position="144"/>
    </location>
</feature>
<dbReference type="AlphaFoldDB" id="A0A074WHY5"/>
<dbReference type="SMART" id="SM00212">
    <property type="entry name" value="UBCc"/>
    <property type="match status" value="1"/>
</dbReference>
<protein>
    <submittedName>
        <fullName evidence="3">UBC-like protein</fullName>
    </submittedName>
</protein>
<name>A0A074WHY5_9PEZI</name>
<dbReference type="InterPro" id="IPR000608">
    <property type="entry name" value="UBC"/>
</dbReference>
<evidence type="ECO:0000313" key="4">
    <source>
        <dbReference type="Proteomes" id="UP000027730"/>
    </source>
</evidence>
<organism evidence="3 4">
    <name type="scientific">Aureobasidium namibiae CBS 147.97</name>
    <dbReference type="NCBI Taxonomy" id="1043004"/>
    <lineage>
        <taxon>Eukaryota</taxon>
        <taxon>Fungi</taxon>
        <taxon>Dikarya</taxon>
        <taxon>Ascomycota</taxon>
        <taxon>Pezizomycotina</taxon>
        <taxon>Dothideomycetes</taxon>
        <taxon>Dothideomycetidae</taxon>
        <taxon>Dothideales</taxon>
        <taxon>Saccotheciaceae</taxon>
        <taxon>Aureobasidium</taxon>
    </lineage>
</organism>
<dbReference type="SUPFAM" id="SSF54495">
    <property type="entry name" value="UBC-like"/>
    <property type="match status" value="1"/>
</dbReference>
<accession>A0A074WHY5</accession>